<dbReference type="InterPro" id="IPR050137">
    <property type="entry name" value="PyrR_bifunctional"/>
</dbReference>
<dbReference type="InterPro" id="IPR029057">
    <property type="entry name" value="PRTase-like"/>
</dbReference>
<dbReference type="Proteomes" id="UP000032336">
    <property type="component" value="Unassembled WGS sequence"/>
</dbReference>
<dbReference type="Gene3D" id="3.40.50.2020">
    <property type="match status" value="1"/>
</dbReference>
<feature type="domain" description="Phosphoribosyltransferase" evidence="1">
    <location>
        <begin position="7"/>
        <end position="154"/>
    </location>
</feature>
<reference evidence="2 3" key="1">
    <citation type="submission" date="2015-01" db="EMBL/GenBank/DDBJ databases">
        <title>Draft genome of the acidophilic iron oxidizer Ferrimicrobium acidiphilum strain T23.</title>
        <authorList>
            <person name="Poehlein A."/>
            <person name="Eisen S."/>
            <person name="Schloemann M."/>
            <person name="Johnson B.D."/>
            <person name="Daniel R."/>
            <person name="Muehling M."/>
        </authorList>
    </citation>
    <scope>NUCLEOTIDE SEQUENCE [LARGE SCALE GENOMIC DNA]</scope>
    <source>
        <strain evidence="2 3">T23</strain>
    </source>
</reference>
<dbReference type="PANTHER" id="PTHR11608">
    <property type="entry name" value="BIFUNCTIONAL PROTEIN PYRR"/>
    <property type="match status" value="1"/>
</dbReference>
<dbReference type="PATRIC" id="fig|1121877.4.peg.2178"/>
<gene>
    <name evidence="2" type="primary">pyrR</name>
    <name evidence="2" type="ORF">FEAC_19580</name>
</gene>
<comment type="caution">
    <text evidence="2">The sequence shown here is derived from an EMBL/GenBank/DDBJ whole genome shotgun (WGS) entry which is preliminary data.</text>
</comment>
<dbReference type="GeneID" id="78373080"/>
<evidence type="ECO:0000313" key="2">
    <source>
        <dbReference type="EMBL" id="KJE76348.1"/>
    </source>
</evidence>
<organism evidence="2 3">
    <name type="scientific">Ferrimicrobium acidiphilum DSM 19497</name>
    <dbReference type="NCBI Taxonomy" id="1121877"/>
    <lineage>
        <taxon>Bacteria</taxon>
        <taxon>Bacillati</taxon>
        <taxon>Actinomycetota</taxon>
        <taxon>Acidimicrobiia</taxon>
        <taxon>Acidimicrobiales</taxon>
        <taxon>Acidimicrobiaceae</taxon>
        <taxon>Ferrimicrobium</taxon>
    </lineage>
</organism>
<keyword evidence="3" id="KW-1185">Reference proteome</keyword>
<name>A0A0D8FSU6_9ACTN</name>
<evidence type="ECO:0000313" key="3">
    <source>
        <dbReference type="Proteomes" id="UP000032336"/>
    </source>
</evidence>
<dbReference type="CDD" id="cd06223">
    <property type="entry name" value="PRTases_typeI"/>
    <property type="match status" value="1"/>
</dbReference>
<dbReference type="InterPro" id="IPR000836">
    <property type="entry name" value="PRTase_dom"/>
</dbReference>
<evidence type="ECO:0000259" key="1">
    <source>
        <dbReference type="Pfam" id="PF00156"/>
    </source>
</evidence>
<sequence>MARSSTVLDEAEVERMIARMAHEILERLQRVQSLKSNPLSVIGIRSGGVWLGRRLCERLVEYAKLEIAFSEVSISSFRDDRPRTAVVDAVGIDQRLPVEQGVVILVDDVIQSGRTARAALEAILSSYRPELIQLAVLVDRGHRELPICPDYVGKNLPSALSEYVAVTPHGVTIHRA</sequence>
<dbReference type="AlphaFoldDB" id="A0A0D8FSU6"/>
<proteinExistence type="predicted"/>
<dbReference type="eggNOG" id="COG2065">
    <property type="taxonomic scope" value="Bacteria"/>
</dbReference>
<dbReference type="PANTHER" id="PTHR11608:SF0">
    <property type="entry name" value="BIFUNCTIONAL PROTEIN PYRR"/>
    <property type="match status" value="1"/>
</dbReference>
<dbReference type="STRING" id="1121877.FEAC_19580"/>
<dbReference type="EMBL" id="JXUW01000018">
    <property type="protein sequence ID" value="KJE76348.1"/>
    <property type="molecule type" value="Genomic_DNA"/>
</dbReference>
<dbReference type="NCBIfam" id="NF003549">
    <property type="entry name" value="PRK05205.1-5"/>
    <property type="match status" value="1"/>
</dbReference>
<accession>A0A0D8FSU6</accession>
<dbReference type="RefSeq" id="WP_035390351.1">
    <property type="nucleotide sequence ID" value="NZ_JQKF01000023.1"/>
</dbReference>
<dbReference type="Pfam" id="PF00156">
    <property type="entry name" value="Pribosyltran"/>
    <property type="match status" value="1"/>
</dbReference>
<protein>
    <submittedName>
        <fullName evidence="2">Bifunctional protein PyrR</fullName>
    </submittedName>
</protein>
<dbReference type="SUPFAM" id="SSF53271">
    <property type="entry name" value="PRTase-like"/>
    <property type="match status" value="1"/>
</dbReference>